<evidence type="ECO:0000256" key="10">
    <source>
        <dbReference type="HAMAP-Rule" id="MF_00244"/>
    </source>
</evidence>
<evidence type="ECO:0000256" key="5">
    <source>
        <dbReference type="ARBA" id="ARBA00022695"/>
    </source>
</evidence>
<evidence type="ECO:0000256" key="2">
    <source>
        <dbReference type="ARBA" id="ARBA00005019"/>
    </source>
</evidence>
<dbReference type="HAMAP" id="MF_00244">
    <property type="entry name" value="NaMN_adenylyltr"/>
    <property type="match status" value="1"/>
</dbReference>
<comment type="function">
    <text evidence="1 10">Catalyzes the reversible adenylation of nicotinate mononucleotide (NaMN) to nicotinic acid adenine dinucleotide (NaAD).</text>
</comment>
<proteinExistence type="inferred from homology"/>
<protein>
    <recommendedName>
        <fullName evidence="10">Probable nicotinate-nucleotide adenylyltransferase</fullName>
        <ecNumber evidence="10">2.7.7.18</ecNumber>
    </recommendedName>
    <alternativeName>
        <fullName evidence="10">Deamido-NAD(+) diphosphorylase</fullName>
    </alternativeName>
    <alternativeName>
        <fullName evidence="10">Deamido-NAD(+) pyrophosphorylase</fullName>
    </alternativeName>
    <alternativeName>
        <fullName evidence="10">Nicotinate mononucleotide adenylyltransferase</fullName>
        <shortName evidence="10">NaMN adenylyltransferase</shortName>
    </alternativeName>
</protein>
<accession>A0A956N9E3</accession>
<keyword evidence="5 10" id="KW-0548">Nucleotidyltransferase</keyword>
<evidence type="ECO:0000313" key="12">
    <source>
        <dbReference type="EMBL" id="MCA9755019.1"/>
    </source>
</evidence>
<dbReference type="Proteomes" id="UP000739538">
    <property type="component" value="Unassembled WGS sequence"/>
</dbReference>
<dbReference type="PANTHER" id="PTHR39321:SF3">
    <property type="entry name" value="PHOSPHOPANTETHEINE ADENYLYLTRANSFERASE"/>
    <property type="match status" value="1"/>
</dbReference>
<comment type="pathway">
    <text evidence="2 10">Cofactor biosynthesis; NAD(+) biosynthesis; deamido-NAD(+) from nicotinate D-ribonucleotide: step 1/1.</text>
</comment>
<evidence type="ECO:0000256" key="7">
    <source>
        <dbReference type="ARBA" id="ARBA00022840"/>
    </source>
</evidence>
<dbReference type="NCBIfam" id="TIGR00482">
    <property type="entry name" value="nicotinate (nicotinamide) nucleotide adenylyltransferase"/>
    <property type="match status" value="1"/>
</dbReference>
<dbReference type="PANTHER" id="PTHR39321">
    <property type="entry name" value="NICOTINATE-NUCLEOTIDE ADENYLYLTRANSFERASE-RELATED"/>
    <property type="match status" value="1"/>
</dbReference>
<dbReference type="EC" id="2.7.7.18" evidence="10"/>
<dbReference type="SUPFAM" id="SSF52374">
    <property type="entry name" value="Nucleotidylyl transferase"/>
    <property type="match status" value="1"/>
</dbReference>
<keyword evidence="4 10" id="KW-0808">Transferase</keyword>
<gene>
    <name evidence="10 12" type="primary">nadD</name>
    <name evidence="12" type="ORF">KDA27_04390</name>
</gene>
<dbReference type="Pfam" id="PF01467">
    <property type="entry name" value="CTP_transf_like"/>
    <property type="match status" value="1"/>
</dbReference>
<dbReference type="GO" id="GO:0005524">
    <property type="term" value="F:ATP binding"/>
    <property type="evidence" value="ECO:0007669"/>
    <property type="project" value="UniProtKB-KW"/>
</dbReference>
<dbReference type="GO" id="GO:0004515">
    <property type="term" value="F:nicotinate-nucleotide adenylyltransferase activity"/>
    <property type="evidence" value="ECO:0007669"/>
    <property type="project" value="UniProtKB-UniRule"/>
</dbReference>
<evidence type="ECO:0000313" key="13">
    <source>
        <dbReference type="Proteomes" id="UP000739538"/>
    </source>
</evidence>
<keyword evidence="7 10" id="KW-0067">ATP-binding</keyword>
<dbReference type="AlphaFoldDB" id="A0A956N9E3"/>
<keyword evidence="3 10" id="KW-0662">Pyridine nucleotide biosynthesis</keyword>
<evidence type="ECO:0000259" key="11">
    <source>
        <dbReference type="Pfam" id="PF01467"/>
    </source>
</evidence>
<evidence type="ECO:0000256" key="6">
    <source>
        <dbReference type="ARBA" id="ARBA00022741"/>
    </source>
</evidence>
<evidence type="ECO:0000256" key="9">
    <source>
        <dbReference type="ARBA" id="ARBA00048721"/>
    </source>
</evidence>
<dbReference type="CDD" id="cd02165">
    <property type="entry name" value="NMNAT"/>
    <property type="match status" value="1"/>
</dbReference>
<dbReference type="InterPro" id="IPR005248">
    <property type="entry name" value="NadD/NMNAT"/>
</dbReference>
<reference evidence="12" key="2">
    <citation type="journal article" date="2021" name="Microbiome">
        <title>Successional dynamics and alternative stable states in a saline activated sludge microbial community over 9 years.</title>
        <authorList>
            <person name="Wang Y."/>
            <person name="Ye J."/>
            <person name="Ju F."/>
            <person name="Liu L."/>
            <person name="Boyd J.A."/>
            <person name="Deng Y."/>
            <person name="Parks D.H."/>
            <person name="Jiang X."/>
            <person name="Yin X."/>
            <person name="Woodcroft B.J."/>
            <person name="Tyson G.W."/>
            <person name="Hugenholtz P."/>
            <person name="Polz M.F."/>
            <person name="Zhang T."/>
        </authorList>
    </citation>
    <scope>NUCLEOTIDE SEQUENCE</scope>
    <source>
        <strain evidence="12">HKST-UBA02</strain>
    </source>
</reference>
<sequence length="198" mass="21851">MRVGVLGGTFDPVHVGHLWMAEAARDQLGLDRVLLIPASRPPHKTDRDTTNYGDRVAMLRLSIAGCPGLEVSEIERDESRPSYTAETLARLHAERPGDELWLILGGDSLRDLPTWRAPEEIVKLASLAVLPRPGIDPTDVSSLGARVVMLDGPELAISSTELRARLRVGRSVRYLVPDGARKWIERHHTYGREGNARG</sequence>
<evidence type="ECO:0000256" key="4">
    <source>
        <dbReference type="ARBA" id="ARBA00022679"/>
    </source>
</evidence>
<comment type="caution">
    <text evidence="12">The sequence shown here is derived from an EMBL/GenBank/DDBJ whole genome shotgun (WGS) entry which is preliminary data.</text>
</comment>
<name>A0A956N9E3_UNCEI</name>
<organism evidence="12 13">
    <name type="scientific">Eiseniibacteriota bacterium</name>
    <dbReference type="NCBI Taxonomy" id="2212470"/>
    <lineage>
        <taxon>Bacteria</taxon>
        <taxon>Candidatus Eiseniibacteriota</taxon>
    </lineage>
</organism>
<reference evidence="12" key="1">
    <citation type="submission" date="2020-04" db="EMBL/GenBank/DDBJ databases">
        <authorList>
            <person name="Zhang T."/>
        </authorList>
    </citation>
    <scope>NUCLEOTIDE SEQUENCE</scope>
    <source>
        <strain evidence="12">HKST-UBA02</strain>
    </source>
</reference>
<evidence type="ECO:0000256" key="8">
    <source>
        <dbReference type="ARBA" id="ARBA00023027"/>
    </source>
</evidence>
<comment type="similarity">
    <text evidence="10">Belongs to the NadD family.</text>
</comment>
<evidence type="ECO:0000256" key="1">
    <source>
        <dbReference type="ARBA" id="ARBA00002324"/>
    </source>
</evidence>
<dbReference type="GO" id="GO:0009435">
    <property type="term" value="P:NAD+ biosynthetic process"/>
    <property type="evidence" value="ECO:0007669"/>
    <property type="project" value="UniProtKB-UniRule"/>
</dbReference>
<dbReference type="EMBL" id="JAGQHS010000014">
    <property type="protein sequence ID" value="MCA9755019.1"/>
    <property type="molecule type" value="Genomic_DNA"/>
</dbReference>
<dbReference type="InterPro" id="IPR004821">
    <property type="entry name" value="Cyt_trans-like"/>
</dbReference>
<dbReference type="InterPro" id="IPR014729">
    <property type="entry name" value="Rossmann-like_a/b/a_fold"/>
</dbReference>
<keyword evidence="8 10" id="KW-0520">NAD</keyword>
<dbReference type="NCBIfam" id="NF000840">
    <property type="entry name" value="PRK00071.1-3"/>
    <property type="match status" value="1"/>
</dbReference>
<comment type="catalytic activity">
    <reaction evidence="9 10">
        <text>nicotinate beta-D-ribonucleotide + ATP + H(+) = deamido-NAD(+) + diphosphate</text>
        <dbReference type="Rhea" id="RHEA:22860"/>
        <dbReference type="ChEBI" id="CHEBI:15378"/>
        <dbReference type="ChEBI" id="CHEBI:30616"/>
        <dbReference type="ChEBI" id="CHEBI:33019"/>
        <dbReference type="ChEBI" id="CHEBI:57502"/>
        <dbReference type="ChEBI" id="CHEBI:58437"/>
        <dbReference type="EC" id="2.7.7.18"/>
    </reaction>
</comment>
<dbReference type="Gene3D" id="3.40.50.620">
    <property type="entry name" value="HUPs"/>
    <property type="match status" value="1"/>
</dbReference>
<dbReference type="NCBIfam" id="TIGR00125">
    <property type="entry name" value="cyt_tran_rel"/>
    <property type="match status" value="1"/>
</dbReference>
<evidence type="ECO:0000256" key="3">
    <source>
        <dbReference type="ARBA" id="ARBA00022642"/>
    </source>
</evidence>
<feature type="domain" description="Cytidyltransferase-like" evidence="11">
    <location>
        <begin position="5"/>
        <end position="165"/>
    </location>
</feature>
<keyword evidence="6 10" id="KW-0547">Nucleotide-binding</keyword>